<evidence type="ECO:0000313" key="2">
    <source>
        <dbReference type="Proteomes" id="UP001209317"/>
    </source>
</evidence>
<comment type="caution">
    <text evidence="1">The sequence shown here is derived from an EMBL/GenBank/DDBJ whole genome shotgun (WGS) entry which is preliminary data.</text>
</comment>
<gene>
    <name evidence="1" type="ORF">OD355_08870</name>
</gene>
<dbReference type="RefSeq" id="WP_263038111.1">
    <property type="nucleotide sequence ID" value="NZ_JAOTPL010000011.1"/>
</dbReference>
<dbReference type="Proteomes" id="UP001209317">
    <property type="component" value="Unassembled WGS sequence"/>
</dbReference>
<dbReference type="EMBL" id="JAOTPL010000011">
    <property type="protein sequence ID" value="MCU7694625.1"/>
    <property type="molecule type" value="Genomic_DNA"/>
</dbReference>
<reference evidence="1" key="1">
    <citation type="submission" date="2022-10" db="EMBL/GenBank/DDBJ databases">
        <authorList>
            <person name="Kim H.S."/>
            <person name="Kim J.-S."/>
            <person name="Suh M.K."/>
            <person name="Eom M.K."/>
            <person name="Lee J.-S."/>
        </authorList>
    </citation>
    <scope>NUCLEOTIDE SEQUENCE</scope>
    <source>
        <strain evidence="1">LIP-5</strain>
    </source>
</reference>
<protein>
    <submittedName>
        <fullName evidence="1">Uncharacterized protein</fullName>
    </submittedName>
</protein>
<organism evidence="1 2">
    <name type="scientific">Haoranjiania flava</name>
    <dbReference type="NCBI Taxonomy" id="1856322"/>
    <lineage>
        <taxon>Bacteria</taxon>
        <taxon>Pseudomonadati</taxon>
        <taxon>Bacteroidota</taxon>
        <taxon>Chitinophagia</taxon>
        <taxon>Chitinophagales</taxon>
        <taxon>Chitinophagaceae</taxon>
        <taxon>Haoranjiania</taxon>
    </lineage>
</organism>
<sequence>MDNNSYKISFRLSGIRTEQFAIIEDVEIVDNKITIETEVGFGVNIEVSGIECKFHIRYSSNGKVFILLKVACQFEVENDFFKQNPEATQFIVPVDLAKHLAVITVGTSRGILHTKTEGGFYNKFILPTINLQDLLNEDVIFEIPPVNHTNNF</sequence>
<evidence type="ECO:0000313" key="1">
    <source>
        <dbReference type="EMBL" id="MCU7694625.1"/>
    </source>
</evidence>
<accession>A0AAE3INZ2</accession>
<proteinExistence type="predicted"/>
<keyword evidence="2" id="KW-1185">Reference proteome</keyword>
<dbReference type="AlphaFoldDB" id="A0AAE3INZ2"/>
<name>A0AAE3INZ2_9BACT</name>